<dbReference type="PANTHER" id="PTHR30537">
    <property type="entry name" value="HTH-TYPE TRANSCRIPTIONAL REGULATOR"/>
    <property type="match status" value="1"/>
</dbReference>
<evidence type="ECO:0000313" key="7">
    <source>
        <dbReference type="Proteomes" id="UP000561459"/>
    </source>
</evidence>
<evidence type="ECO:0000259" key="5">
    <source>
        <dbReference type="PROSITE" id="PS50931"/>
    </source>
</evidence>
<dbReference type="InterPro" id="IPR036388">
    <property type="entry name" value="WH-like_DNA-bd_sf"/>
</dbReference>
<dbReference type="Gene3D" id="1.10.10.10">
    <property type="entry name" value="Winged helix-like DNA-binding domain superfamily/Winged helix DNA-binding domain"/>
    <property type="match status" value="1"/>
</dbReference>
<dbReference type="CDD" id="cd08422">
    <property type="entry name" value="PBP2_CrgA_like"/>
    <property type="match status" value="1"/>
</dbReference>
<dbReference type="Gene3D" id="3.40.190.290">
    <property type="match status" value="1"/>
</dbReference>
<dbReference type="GO" id="GO:0003700">
    <property type="term" value="F:DNA-binding transcription factor activity"/>
    <property type="evidence" value="ECO:0007669"/>
    <property type="project" value="InterPro"/>
</dbReference>
<dbReference type="GO" id="GO:0043565">
    <property type="term" value="F:sequence-specific DNA binding"/>
    <property type="evidence" value="ECO:0007669"/>
    <property type="project" value="TreeGrafter"/>
</dbReference>
<protein>
    <submittedName>
        <fullName evidence="6">DNA-binding transcriptional LysR family regulator</fullName>
    </submittedName>
</protein>
<evidence type="ECO:0000256" key="2">
    <source>
        <dbReference type="ARBA" id="ARBA00023015"/>
    </source>
</evidence>
<organism evidence="6 7">
    <name type="scientific">Novosphingobium fluoreni</name>
    <dbReference type="NCBI Taxonomy" id="1391222"/>
    <lineage>
        <taxon>Bacteria</taxon>
        <taxon>Pseudomonadati</taxon>
        <taxon>Pseudomonadota</taxon>
        <taxon>Alphaproteobacteria</taxon>
        <taxon>Sphingomonadales</taxon>
        <taxon>Sphingomonadaceae</taxon>
        <taxon>Novosphingobium</taxon>
    </lineage>
</organism>
<dbReference type="AlphaFoldDB" id="A0A7W6C2R6"/>
<dbReference type="Pfam" id="PF00126">
    <property type="entry name" value="HTH_1"/>
    <property type="match status" value="1"/>
</dbReference>
<gene>
    <name evidence="6" type="ORF">GGR39_003144</name>
</gene>
<comment type="similarity">
    <text evidence="1">Belongs to the LysR transcriptional regulatory family.</text>
</comment>
<dbReference type="SUPFAM" id="SSF46785">
    <property type="entry name" value="Winged helix' DNA-binding domain"/>
    <property type="match status" value="1"/>
</dbReference>
<evidence type="ECO:0000313" key="6">
    <source>
        <dbReference type="EMBL" id="MBB3941467.1"/>
    </source>
</evidence>
<dbReference type="Pfam" id="PF03466">
    <property type="entry name" value="LysR_substrate"/>
    <property type="match status" value="1"/>
</dbReference>
<evidence type="ECO:0000256" key="4">
    <source>
        <dbReference type="ARBA" id="ARBA00023163"/>
    </source>
</evidence>
<name>A0A7W6C2R6_9SPHN</name>
<dbReference type="PANTHER" id="PTHR30537:SF68">
    <property type="entry name" value="TRANSCRIPTIONAL REGULATOR-RELATED"/>
    <property type="match status" value="1"/>
</dbReference>
<accession>A0A7W6C2R6</accession>
<evidence type="ECO:0000256" key="1">
    <source>
        <dbReference type="ARBA" id="ARBA00009437"/>
    </source>
</evidence>
<reference evidence="6 7" key="1">
    <citation type="submission" date="2020-08" db="EMBL/GenBank/DDBJ databases">
        <title>Genomic Encyclopedia of Type Strains, Phase IV (KMG-IV): sequencing the most valuable type-strain genomes for metagenomic binning, comparative biology and taxonomic classification.</title>
        <authorList>
            <person name="Goeker M."/>
        </authorList>
    </citation>
    <scope>NUCLEOTIDE SEQUENCE [LARGE SCALE GENOMIC DNA]</scope>
    <source>
        <strain evidence="6 7">DSM 27568</strain>
    </source>
</reference>
<sequence>MSADDTLAFLAVAQFGGFTAAATRLRQPKTNLVRRVRTLEERLGVRLFDRTTRALALSEAGAEYRRHLGDWGHILVRAEQAVRDLQGEAAGWIRISLPHSLATGVIAPLLTAFGERHPQIRFDLMLDHRSADLVADDVDIALRMGPLPDSTLMARRLTRFPNRIYAAPGYVERHGTPQSPADLMGHATLANRLAQRKDGHAWGLSDGGAIRDYPIAPIMVADDPSALLEALVAGRGLMLATDALVAPIANEGRAIPVLDGWAGRTPELHAVFPTGRAKFLKIRLFVDFLVAHFARSSVSSTSG</sequence>
<keyword evidence="4" id="KW-0804">Transcription</keyword>
<dbReference type="RefSeq" id="WP_183618344.1">
    <property type="nucleotide sequence ID" value="NZ_JACIDY010000009.1"/>
</dbReference>
<dbReference type="InterPro" id="IPR036390">
    <property type="entry name" value="WH_DNA-bd_sf"/>
</dbReference>
<dbReference type="Proteomes" id="UP000561459">
    <property type="component" value="Unassembled WGS sequence"/>
</dbReference>
<dbReference type="SUPFAM" id="SSF53850">
    <property type="entry name" value="Periplasmic binding protein-like II"/>
    <property type="match status" value="1"/>
</dbReference>
<dbReference type="InterPro" id="IPR000847">
    <property type="entry name" value="LysR_HTH_N"/>
</dbReference>
<dbReference type="GO" id="GO:0006351">
    <property type="term" value="P:DNA-templated transcription"/>
    <property type="evidence" value="ECO:0007669"/>
    <property type="project" value="TreeGrafter"/>
</dbReference>
<dbReference type="InterPro" id="IPR058163">
    <property type="entry name" value="LysR-type_TF_proteobact-type"/>
</dbReference>
<dbReference type="PROSITE" id="PS50931">
    <property type="entry name" value="HTH_LYSR"/>
    <property type="match status" value="1"/>
</dbReference>
<proteinExistence type="inferred from homology"/>
<feature type="domain" description="HTH lysR-type" evidence="5">
    <location>
        <begin position="1"/>
        <end position="58"/>
    </location>
</feature>
<keyword evidence="3 6" id="KW-0238">DNA-binding</keyword>
<comment type="caution">
    <text evidence="6">The sequence shown here is derived from an EMBL/GenBank/DDBJ whole genome shotgun (WGS) entry which is preliminary data.</text>
</comment>
<dbReference type="InterPro" id="IPR005119">
    <property type="entry name" value="LysR_subst-bd"/>
</dbReference>
<evidence type="ECO:0000256" key="3">
    <source>
        <dbReference type="ARBA" id="ARBA00023125"/>
    </source>
</evidence>
<keyword evidence="2" id="KW-0805">Transcription regulation</keyword>
<dbReference type="EMBL" id="JACIDY010000009">
    <property type="protein sequence ID" value="MBB3941467.1"/>
    <property type="molecule type" value="Genomic_DNA"/>
</dbReference>
<keyword evidence="7" id="KW-1185">Reference proteome</keyword>